<evidence type="ECO:0000256" key="1">
    <source>
        <dbReference type="ARBA" id="ARBA00007398"/>
    </source>
</evidence>
<sequence length="160" mass="18368">MGIRGLLTFVESKPNQFMVDYAFHSSTIIVDANNVLYKLYDTCNGSNVAFGCDYDLVYSHFDEFCSLLDSCNVKPIMVFDGGLDVDNRKEMTREIRTKKRMTTEISCNPSRQERLNVLPLFGKHIFTAACKKHNYQVVQCDYEADDEIALLSRILNRPVF</sequence>
<organism evidence="3 4">
    <name type="scientific">Artemia franciscana</name>
    <name type="common">Brine shrimp</name>
    <name type="synonym">Artemia sanfranciscana</name>
    <dbReference type="NCBI Taxonomy" id="6661"/>
    <lineage>
        <taxon>Eukaryota</taxon>
        <taxon>Metazoa</taxon>
        <taxon>Ecdysozoa</taxon>
        <taxon>Arthropoda</taxon>
        <taxon>Crustacea</taxon>
        <taxon>Branchiopoda</taxon>
        <taxon>Anostraca</taxon>
        <taxon>Artemiidae</taxon>
        <taxon>Artemia</taxon>
    </lineage>
</organism>
<dbReference type="SUPFAM" id="SSF88723">
    <property type="entry name" value="PIN domain-like"/>
    <property type="match status" value="1"/>
</dbReference>
<reference evidence="3" key="1">
    <citation type="submission" date="2023-07" db="EMBL/GenBank/DDBJ databases">
        <title>Chromosome-level genome assembly of Artemia franciscana.</title>
        <authorList>
            <person name="Jo E."/>
        </authorList>
    </citation>
    <scope>NUCLEOTIDE SEQUENCE</scope>
    <source>
        <tissue evidence="3">Whole body</tissue>
    </source>
</reference>
<dbReference type="PANTHER" id="PTHR15665:SF1">
    <property type="entry name" value="PROTEIN ASTEROID HOMOLOG 1"/>
    <property type="match status" value="1"/>
</dbReference>
<name>A0AA88H3U0_ARTSF</name>
<dbReference type="InterPro" id="IPR029060">
    <property type="entry name" value="PIN-like_dom_sf"/>
</dbReference>
<evidence type="ECO:0000313" key="3">
    <source>
        <dbReference type="EMBL" id="KAK2704093.1"/>
    </source>
</evidence>
<dbReference type="Proteomes" id="UP001187531">
    <property type="component" value="Unassembled WGS sequence"/>
</dbReference>
<dbReference type="PANTHER" id="PTHR15665">
    <property type="entry name" value="ASTEROID PROTEIN"/>
    <property type="match status" value="1"/>
</dbReference>
<accession>A0AA88H3U0</accession>
<proteinExistence type="inferred from homology"/>
<dbReference type="GO" id="GO:0004518">
    <property type="term" value="F:nuclease activity"/>
    <property type="evidence" value="ECO:0007669"/>
    <property type="project" value="InterPro"/>
</dbReference>
<dbReference type="InterPro" id="IPR026832">
    <property type="entry name" value="Asteroid"/>
</dbReference>
<dbReference type="InterPro" id="IPR006085">
    <property type="entry name" value="XPG_DNA_repair_N"/>
</dbReference>
<dbReference type="Gene3D" id="3.40.50.1010">
    <property type="entry name" value="5'-nuclease"/>
    <property type="match status" value="1"/>
</dbReference>
<feature type="domain" description="XPG N-terminal" evidence="2">
    <location>
        <begin position="1"/>
        <end position="100"/>
    </location>
</feature>
<dbReference type="AlphaFoldDB" id="A0AA88H3U0"/>
<gene>
    <name evidence="3" type="ORF">QYM36_017603</name>
</gene>
<protein>
    <recommendedName>
        <fullName evidence="2">XPG N-terminal domain-containing protein</fullName>
    </recommendedName>
</protein>
<evidence type="ECO:0000313" key="4">
    <source>
        <dbReference type="Proteomes" id="UP001187531"/>
    </source>
</evidence>
<dbReference type="EMBL" id="JAVRJZ010000034">
    <property type="protein sequence ID" value="KAK2704093.1"/>
    <property type="molecule type" value="Genomic_DNA"/>
</dbReference>
<comment type="similarity">
    <text evidence="1">Belongs to the asteroid family.</text>
</comment>
<evidence type="ECO:0000259" key="2">
    <source>
        <dbReference type="Pfam" id="PF00752"/>
    </source>
</evidence>
<dbReference type="Pfam" id="PF00752">
    <property type="entry name" value="XPG_N"/>
    <property type="match status" value="1"/>
</dbReference>
<keyword evidence="4" id="KW-1185">Reference proteome</keyword>
<comment type="caution">
    <text evidence="3">The sequence shown here is derived from an EMBL/GenBank/DDBJ whole genome shotgun (WGS) entry which is preliminary data.</text>
</comment>